<dbReference type="Gene3D" id="3.30.870.10">
    <property type="entry name" value="Endonuclease Chain A"/>
    <property type="match status" value="2"/>
</dbReference>
<feature type="region of interest" description="Disordered" evidence="5">
    <location>
        <begin position="754"/>
        <end position="794"/>
    </location>
</feature>
<dbReference type="CDD" id="cd09141">
    <property type="entry name" value="PLDc_vPLD1_2_yPLD_like_2"/>
    <property type="match status" value="1"/>
</dbReference>
<accession>A0A6S7EZ23</accession>
<dbReference type="AlphaFoldDB" id="A0A6S7EZ23"/>
<keyword evidence="3" id="KW-0378">Hydrolase</keyword>
<dbReference type="Pfam" id="PF00614">
    <property type="entry name" value="PLDc"/>
    <property type="match status" value="1"/>
</dbReference>
<feature type="compositionally biased region" description="Basic and acidic residues" evidence="5">
    <location>
        <begin position="774"/>
        <end position="794"/>
    </location>
</feature>
<evidence type="ECO:0000256" key="4">
    <source>
        <dbReference type="ARBA" id="ARBA00023098"/>
    </source>
</evidence>
<evidence type="ECO:0000256" key="1">
    <source>
        <dbReference type="ARBA" id="ARBA00000798"/>
    </source>
</evidence>
<evidence type="ECO:0000256" key="2">
    <source>
        <dbReference type="ARBA" id="ARBA00022737"/>
    </source>
</evidence>
<dbReference type="Proteomes" id="UP000494117">
    <property type="component" value="Unassembled WGS sequence"/>
</dbReference>
<keyword evidence="8" id="KW-1185">Reference proteome</keyword>
<comment type="catalytic activity">
    <reaction evidence="1">
        <text>a 1,2-diacyl-sn-glycero-3-phosphocholine + H2O = a 1,2-diacyl-sn-glycero-3-phosphate + choline + H(+)</text>
        <dbReference type="Rhea" id="RHEA:14445"/>
        <dbReference type="ChEBI" id="CHEBI:15354"/>
        <dbReference type="ChEBI" id="CHEBI:15377"/>
        <dbReference type="ChEBI" id="CHEBI:15378"/>
        <dbReference type="ChEBI" id="CHEBI:57643"/>
        <dbReference type="ChEBI" id="CHEBI:58608"/>
        <dbReference type="EC" id="3.1.4.4"/>
    </reaction>
</comment>
<gene>
    <name evidence="7" type="ORF">LMG26858_06227</name>
</gene>
<dbReference type="PROSITE" id="PS50035">
    <property type="entry name" value="PLD"/>
    <property type="match status" value="2"/>
</dbReference>
<dbReference type="InterPro" id="IPR025202">
    <property type="entry name" value="PLD-like_dom"/>
</dbReference>
<name>A0A6S7EZ23_9BURK</name>
<dbReference type="PANTHER" id="PTHR18896:SF76">
    <property type="entry name" value="PHOSPHOLIPASE"/>
    <property type="match status" value="1"/>
</dbReference>
<keyword evidence="4" id="KW-0443">Lipid metabolism</keyword>
<evidence type="ECO:0000256" key="5">
    <source>
        <dbReference type="SAM" id="MobiDB-lite"/>
    </source>
</evidence>
<dbReference type="Pfam" id="PF13091">
    <property type="entry name" value="PLDc_2"/>
    <property type="match status" value="1"/>
</dbReference>
<dbReference type="SMART" id="SM00155">
    <property type="entry name" value="PLDc"/>
    <property type="match status" value="2"/>
</dbReference>
<sequence>MDKLDIDQYTAQIVPDTMTTVSGQYFDLNQPFAMPRYGNRCESYITGRDYMAAVAAAIRGAQSFIMIADWQMDYDVELERRGESGHPGRLSTLLAAAIQRGVHVRILLYDSISMALNTHDDTTQDMLHGLPKGKGSIRVMLQNPNTGRVPATNSLFSHHQKFVLVDGKKAFLGGIDLAYGRWETPSFDVVIDPKIHVLNDAYNAQLVAARKPTQAEQNLTRASGGLPGFEPALGGKLLDPLRQPREPWEDVALKVEGPAAFDVFLNFVLRWNSFARVDTNVFDPSMDASWFDRAKGPEHLLDPQVRGSGNATVQICRSASSKQLQDEVKLWGDNYKYINDDWKVPNAKRRKIVQAARAQWKANHQTSIRDAMVNCIRSAQAYIYIENQFFISDCGQDQTGKSTSPGTNPIIPELANAIGAAIYAGRPFHVWLVLPEHPEGLMEDAATSSQTWWALQGVKRARNSLVNRINATLYAKHRRTRNVTKPAQTNADIAVALANWGMAEEWRKYLTVLNLRNYGSTKVGVVTEMVYVHSKLTIVDDAVAIIGSANINDRSLNGNGDTELAAVVVDDDGAAMTDVGAGVRVVTRKFARDLRMKLWRKHFGMMVEGGSTGVQKAAGVPQGISLERPLELSSIQALQKLAHDNREAYSTVFRHTPRNSFRNLLDGRRAFPPIYKQVKKYEVNGVPIGNVGPDGRLRDGYILVDGPPTGKYDFTKLPDLQPNYMEGRDHKIEQAIAYLRSKVKGFFVEMPLAWGDGEKDSPKPPLRMDPMIAEQRDRKSQEDILEGRTEEQAA</sequence>
<dbReference type="EMBL" id="CADILG010000105">
    <property type="protein sequence ID" value="CAB3928426.1"/>
    <property type="molecule type" value="Genomic_DNA"/>
</dbReference>
<organism evidence="7 8">
    <name type="scientific">Achromobacter anxifer</name>
    <dbReference type="NCBI Taxonomy" id="1287737"/>
    <lineage>
        <taxon>Bacteria</taxon>
        <taxon>Pseudomonadati</taxon>
        <taxon>Pseudomonadota</taxon>
        <taxon>Betaproteobacteria</taxon>
        <taxon>Burkholderiales</taxon>
        <taxon>Alcaligenaceae</taxon>
        <taxon>Achromobacter</taxon>
    </lineage>
</organism>
<proteinExistence type="predicted"/>
<protein>
    <submittedName>
        <fullName evidence="7">Cardiolipin synthase</fullName>
        <ecNumber evidence="7">2.7.8.-</ecNumber>
    </submittedName>
</protein>
<reference evidence="7 8" key="1">
    <citation type="submission" date="2020-04" db="EMBL/GenBank/DDBJ databases">
        <authorList>
            <person name="De Canck E."/>
        </authorList>
    </citation>
    <scope>NUCLEOTIDE SEQUENCE [LARGE SCALE GENOMIC DNA]</scope>
    <source>
        <strain evidence="7 8">LMG 26858</strain>
    </source>
</reference>
<dbReference type="GO" id="GO:0004630">
    <property type="term" value="F:phospholipase D activity"/>
    <property type="evidence" value="ECO:0007669"/>
    <property type="project" value="UniProtKB-EC"/>
</dbReference>
<dbReference type="InterPro" id="IPR015679">
    <property type="entry name" value="PLipase_D_fam"/>
</dbReference>
<dbReference type="SUPFAM" id="SSF56024">
    <property type="entry name" value="Phospholipase D/nuclease"/>
    <property type="match status" value="2"/>
</dbReference>
<evidence type="ECO:0000313" key="7">
    <source>
        <dbReference type="EMBL" id="CAB3928426.1"/>
    </source>
</evidence>
<dbReference type="PANTHER" id="PTHR18896">
    <property type="entry name" value="PHOSPHOLIPASE D"/>
    <property type="match status" value="1"/>
</dbReference>
<evidence type="ECO:0000256" key="3">
    <source>
        <dbReference type="ARBA" id="ARBA00022801"/>
    </source>
</evidence>
<keyword evidence="7" id="KW-0808">Transferase</keyword>
<dbReference type="InterPro" id="IPR001736">
    <property type="entry name" value="PLipase_D/transphosphatidylase"/>
</dbReference>
<dbReference type="RefSeq" id="WP_175211732.1">
    <property type="nucleotide sequence ID" value="NZ_CADILG010000105.1"/>
</dbReference>
<feature type="domain" description="PLD phosphodiesterase" evidence="6">
    <location>
        <begin position="154"/>
        <end position="181"/>
    </location>
</feature>
<feature type="domain" description="PLD phosphodiesterase" evidence="6">
    <location>
        <begin position="528"/>
        <end position="555"/>
    </location>
</feature>
<keyword evidence="2" id="KW-0677">Repeat</keyword>
<dbReference type="GO" id="GO:0016740">
    <property type="term" value="F:transferase activity"/>
    <property type="evidence" value="ECO:0007669"/>
    <property type="project" value="UniProtKB-KW"/>
</dbReference>
<dbReference type="GO" id="GO:0009395">
    <property type="term" value="P:phospholipid catabolic process"/>
    <property type="evidence" value="ECO:0007669"/>
    <property type="project" value="TreeGrafter"/>
</dbReference>
<evidence type="ECO:0000313" key="8">
    <source>
        <dbReference type="Proteomes" id="UP000494117"/>
    </source>
</evidence>
<evidence type="ECO:0000259" key="6">
    <source>
        <dbReference type="PROSITE" id="PS50035"/>
    </source>
</evidence>
<dbReference type="EC" id="2.7.8.-" evidence="7"/>